<dbReference type="CDD" id="cd11395">
    <property type="entry name" value="bHLHzip_SREBP_like"/>
    <property type="match status" value="1"/>
</dbReference>
<dbReference type="PANTHER" id="PTHR47336:SF2">
    <property type="entry name" value="TRANSCRIPTION FACTOR HMS1-RELATED"/>
    <property type="match status" value="1"/>
</dbReference>
<evidence type="ECO:0000256" key="2">
    <source>
        <dbReference type="SAM" id="MobiDB-lite"/>
    </source>
</evidence>
<dbReference type="InterPro" id="IPR011598">
    <property type="entry name" value="bHLH_dom"/>
</dbReference>
<dbReference type="OrthoDB" id="2133190at2759"/>
<dbReference type="Gene3D" id="4.10.280.10">
    <property type="entry name" value="Helix-loop-helix DNA-binding domain"/>
    <property type="match status" value="1"/>
</dbReference>
<dbReference type="eggNOG" id="KOG2588">
    <property type="taxonomic scope" value="Eukaryota"/>
</dbReference>
<dbReference type="SMART" id="SM00353">
    <property type="entry name" value="HLH"/>
    <property type="match status" value="1"/>
</dbReference>
<dbReference type="AlphaFoldDB" id="M3AYW6"/>
<dbReference type="HOGENOM" id="CLU_1099236_0_0_1"/>
<dbReference type="VEuPathDB" id="FungiDB:MYCFIDRAFT_211604"/>
<evidence type="ECO:0000313" key="4">
    <source>
        <dbReference type="EMBL" id="EME82363.1"/>
    </source>
</evidence>
<feature type="compositionally biased region" description="Low complexity" evidence="2">
    <location>
        <begin position="76"/>
        <end position="87"/>
    </location>
</feature>
<dbReference type="KEGG" id="pfj:MYCFIDRAFT_211604"/>
<dbReference type="STRING" id="383855.M3AYW6"/>
<feature type="compositionally biased region" description="Polar residues" evidence="2">
    <location>
        <begin position="38"/>
        <end position="54"/>
    </location>
</feature>
<dbReference type="Proteomes" id="UP000016932">
    <property type="component" value="Unassembled WGS sequence"/>
</dbReference>
<keyword evidence="1" id="KW-0175">Coiled coil</keyword>
<evidence type="ECO:0000256" key="1">
    <source>
        <dbReference type="SAM" id="Coils"/>
    </source>
</evidence>
<dbReference type="PANTHER" id="PTHR47336">
    <property type="entry name" value="TRANSCRIPTION FACTOR HMS1-RELATED"/>
    <property type="match status" value="1"/>
</dbReference>
<feature type="coiled-coil region" evidence="1">
    <location>
        <begin position="155"/>
        <end position="182"/>
    </location>
</feature>
<name>M3AYW6_PSEFD</name>
<feature type="region of interest" description="Disordered" evidence="2">
    <location>
        <begin position="38"/>
        <end position="92"/>
    </location>
</feature>
<dbReference type="GeneID" id="19337458"/>
<evidence type="ECO:0000313" key="5">
    <source>
        <dbReference type="Proteomes" id="UP000016932"/>
    </source>
</evidence>
<reference evidence="4 5" key="1">
    <citation type="journal article" date="2012" name="PLoS Pathog.">
        <title>Diverse lifestyles and strategies of plant pathogenesis encoded in the genomes of eighteen Dothideomycetes fungi.</title>
        <authorList>
            <person name="Ohm R.A."/>
            <person name="Feau N."/>
            <person name="Henrissat B."/>
            <person name="Schoch C.L."/>
            <person name="Horwitz B.A."/>
            <person name="Barry K.W."/>
            <person name="Condon B.J."/>
            <person name="Copeland A.C."/>
            <person name="Dhillon B."/>
            <person name="Glaser F."/>
            <person name="Hesse C.N."/>
            <person name="Kosti I."/>
            <person name="LaButti K."/>
            <person name="Lindquist E.A."/>
            <person name="Lucas S."/>
            <person name="Salamov A.A."/>
            <person name="Bradshaw R.E."/>
            <person name="Ciuffetti L."/>
            <person name="Hamelin R.C."/>
            <person name="Kema G.H.J."/>
            <person name="Lawrence C."/>
            <person name="Scott J.A."/>
            <person name="Spatafora J.W."/>
            <person name="Turgeon B.G."/>
            <person name="de Wit P.J.G.M."/>
            <person name="Zhong S."/>
            <person name="Goodwin S.B."/>
            <person name="Grigoriev I.V."/>
        </authorList>
    </citation>
    <scope>NUCLEOTIDE SEQUENCE [LARGE SCALE GENOMIC DNA]</scope>
    <source>
        <strain evidence="4 5">CIRAD86</strain>
    </source>
</reference>
<dbReference type="RefSeq" id="XP_007927748.1">
    <property type="nucleotide sequence ID" value="XM_007929557.1"/>
</dbReference>
<proteinExistence type="predicted"/>
<dbReference type="EMBL" id="KB446559">
    <property type="protein sequence ID" value="EME82363.1"/>
    <property type="molecule type" value="Genomic_DNA"/>
</dbReference>
<gene>
    <name evidence="4" type="ORF">MYCFIDRAFT_211604</name>
</gene>
<evidence type="ECO:0000259" key="3">
    <source>
        <dbReference type="PROSITE" id="PS50888"/>
    </source>
</evidence>
<sequence length="210" mass="22691">MDSKTTEIVNCFPSLQCLSGNIPDECKTGNIVCPTLPRTPSDSSITFPRTPGTNSVAVSTSSDSEASADDKPPITVPTSTTTTNPQRPTRPHRRIPHTIIERRYRDNLNTQIESLRLSLPSLKNAYVFSPDVEDSALPPRLPSKAMIIATAATYIKELEAERNGAIDAVNALQQQVNDLQKLISCNDCSILQYLQAVGGNAAAEQQGIAV</sequence>
<accession>M3AYW6</accession>
<dbReference type="InterPro" id="IPR052099">
    <property type="entry name" value="Regulatory_TF_Diverse"/>
</dbReference>
<dbReference type="GO" id="GO:0046983">
    <property type="term" value="F:protein dimerization activity"/>
    <property type="evidence" value="ECO:0007669"/>
    <property type="project" value="InterPro"/>
</dbReference>
<organism evidence="4 5">
    <name type="scientific">Pseudocercospora fijiensis (strain CIRAD86)</name>
    <name type="common">Black leaf streak disease fungus</name>
    <name type="synonym">Mycosphaerella fijiensis</name>
    <dbReference type="NCBI Taxonomy" id="383855"/>
    <lineage>
        <taxon>Eukaryota</taxon>
        <taxon>Fungi</taxon>
        <taxon>Dikarya</taxon>
        <taxon>Ascomycota</taxon>
        <taxon>Pezizomycotina</taxon>
        <taxon>Dothideomycetes</taxon>
        <taxon>Dothideomycetidae</taxon>
        <taxon>Mycosphaerellales</taxon>
        <taxon>Mycosphaerellaceae</taxon>
        <taxon>Pseudocercospora</taxon>
    </lineage>
</organism>
<keyword evidence="5" id="KW-1185">Reference proteome</keyword>
<feature type="domain" description="BHLH" evidence="3">
    <location>
        <begin position="92"/>
        <end position="158"/>
    </location>
</feature>
<dbReference type="SUPFAM" id="SSF47459">
    <property type="entry name" value="HLH, helix-loop-helix DNA-binding domain"/>
    <property type="match status" value="1"/>
</dbReference>
<dbReference type="InterPro" id="IPR036638">
    <property type="entry name" value="HLH_DNA-bd_sf"/>
</dbReference>
<dbReference type="PROSITE" id="PS50888">
    <property type="entry name" value="BHLH"/>
    <property type="match status" value="1"/>
</dbReference>
<feature type="compositionally biased region" description="Low complexity" evidence="2">
    <location>
        <begin position="55"/>
        <end position="65"/>
    </location>
</feature>
<dbReference type="Pfam" id="PF00010">
    <property type="entry name" value="HLH"/>
    <property type="match status" value="1"/>
</dbReference>
<protein>
    <recommendedName>
        <fullName evidence="3">BHLH domain-containing protein</fullName>
    </recommendedName>
</protein>